<dbReference type="InterPro" id="IPR001683">
    <property type="entry name" value="PX_dom"/>
</dbReference>
<evidence type="ECO:0000313" key="8">
    <source>
        <dbReference type="Ensembl" id="ENSSGRP00000074166.1"/>
    </source>
</evidence>
<evidence type="ECO:0000313" key="9">
    <source>
        <dbReference type="Proteomes" id="UP000472262"/>
    </source>
</evidence>
<evidence type="ECO:0000256" key="1">
    <source>
        <dbReference type="ARBA" id="ARBA00004469"/>
    </source>
</evidence>
<keyword evidence="2" id="KW-0813">Transport</keyword>
<comment type="subcellular location">
    <subcellularLocation>
        <location evidence="1">Early endosome membrane</location>
        <topology evidence="1">Peripheral membrane protein</topology>
        <orientation evidence="1">Cytoplasmic side</orientation>
    </subcellularLocation>
</comment>
<keyword evidence="4" id="KW-0653">Protein transport</keyword>
<evidence type="ECO:0000256" key="3">
    <source>
        <dbReference type="ARBA" id="ARBA00022753"/>
    </source>
</evidence>
<organism evidence="8 9">
    <name type="scientific">Sinocyclocheilus grahami</name>
    <name type="common">Dianchi golden-line fish</name>
    <name type="synonym">Barbus grahami</name>
    <dbReference type="NCBI Taxonomy" id="75366"/>
    <lineage>
        <taxon>Eukaryota</taxon>
        <taxon>Metazoa</taxon>
        <taxon>Chordata</taxon>
        <taxon>Craniata</taxon>
        <taxon>Vertebrata</taxon>
        <taxon>Euteleostomi</taxon>
        <taxon>Actinopterygii</taxon>
        <taxon>Neopterygii</taxon>
        <taxon>Teleostei</taxon>
        <taxon>Ostariophysi</taxon>
        <taxon>Cypriniformes</taxon>
        <taxon>Cyprinidae</taxon>
        <taxon>Cyprininae</taxon>
        <taxon>Sinocyclocheilus</taxon>
    </lineage>
</organism>
<evidence type="ECO:0000256" key="6">
    <source>
        <dbReference type="ARBA" id="ARBA00023136"/>
    </source>
</evidence>
<dbReference type="SUPFAM" id="SSF64268">
    <property type="entry name" value="PX domain"/>
    <property type="match status" value="1"/>
</dbReference>
<reference evidence="8" key="2">
    <citation type="submission" date="2025-09" db="UniProtKB">
        <authorList>
            <consortium name="Ensembl"/>
        </authorList>
    </citation>
    <scope>IDENTIFICATION</scope>
</reference>
<accession>A0A672QE34</accession>
<name>A0A672QE34_SINGR</name>
<proteinExistence type="predicted"/>
<evidence type="ECO:0000256" key="2">
    <source>
        <dbReference type="ARBA" id="ARBA00022448"/>
    </source>
</evidence>
<evidence type="ECO:0000256" key="5">
    <source>
        <dbReference type="ARBA" id="ARBA00023121"/>
    </source>
</evidence>
<dbReference type="GO" id="GO:0031901">
    <property type="term" value="C:early endosome membrane"/>
    <property type="evidence" value="ECO:0007669"/>
    <property type="project" value="UniProtKB-SubCell"/>
</dbReference>
<dbReference type="GO" id="GO:0015031">
    <property type="term" value="P:protein transport"/>
    <property type="evidence" value="ECO:0007669"/>
    <property type="project" value="UniProtKB-KW"/>
</dbReference>
<keyword evidence="5" id="KW-0446">Lipid-binding</keyword>
<feature type="domain" description="PX" evidence="7">
    <location>
        <begin position="61"/>
        <end position="148"/>
    </location>
</feature>
<dbReference type="PANTHER" id="PTHR20939:SF1">
    <property type="entry name" value="SORTING NEXIN-20"/>
    <property type="match status" value="1"/>
</dbReference>
<dbReference type="PROSITE" id="PS50195">
    <property type="entry name" value="PX"/>
    <property type="match status" value="1"/>
</dbReference>
<keyword evidence="9" id="KW-1185">Reference proteome</keyword>
<protein>
    <submittedName>
        <fullName evidence="8">Sorting nexin 20</fullName>
    </submittedName>
</protein>
<keyword evidence="3" id="KW-0967">Endosome</keyword>
<dbReference type="PANTHER" id="PTHR20939">
    <property type="entry name" value="SORTING NEXIN 20, 21"/>
    <property type="match status" value="1"/>
</dbReference>
<evidence type="ECO:0000259" key="7">
    <source>
        <dbReference type="PROSITE" id="PS50195"/>
    </source>
</evidence>
<reference evidence="8" key="1">
    <citation type="submission" date="2025-08" db="UniProtKB">
        <authorList>
            <consortium name="Ensembl"/>
        </authorList>
    </citation>
    <scope>IDENTIFICATION</scope>
</reference>
<dbReference type="GO" id="GO:1901981">
    <property type="term" value="F:phosphatidylinositol phosphate binding"/>
    <property type="evidence" value="ECO:0007669"/>
    <property type="project" value="TreeGrafter"/>
</dbReference>
<sequence>TRSTRHQGSGCQRREQNLMALVLISCILPAEEADVGFSASCLTTAELQQHWRAVKQEFRSIKLLFDIPTARIIDQQITKYVVYQIVVIRSGSYDCEHVAIERRYSDFLHLHQELLPQIMVCPSISIYEYIFASIRYLFMFQISKTGFH</sequence>
<dbReference type="InterPro" id="IPR036871">
    <property type="entry name" value="PX_dom_sf"/>
</dbReference>
<keyword evidence="6" id="KW-0472">Membrane</keyword>
<dbReference type="InterPro" id="IPR039937">
    <property type="entry name" value="SNX20/SNX21"/>
</dbReference>
<evidence type="ECO:0000256" key="4">
    <source>
        <dbReference type="ARBA" id="ARBA00022927"/>
    </source>
</evidence>
<dbReference type="Ensembl" id="ENSSGRT00000078953.1">
    <property type="protein sequence ID" value="ENSSGRP00000074166.1"/>
    <property type="gene ID" value="ENSSGRG00000037682.1"/>
</dbReference>
<dbReference type="Gene3D" id="3.30.1520.10">
    <property type="entry name" value="Phox-like domain"/>
    <property type="match status" value="1"/>
</dbReference>
<dbReference type="AlphaFoldDB" id="A0A672QE34"/>
<dbReference type="Proteomes" id="UP000472262">
    <property type="component" value="Unassembled WGS sequence"/>
</dbReference>